<feature type="binding site" evidence="3">
    <location>
        <position position="94"/>
    </location>
    <ligand>
        <name>Zn(2+)</name>
        <dbReference type="ChEBI" id="CHEBI:29105"/>
        <label>2</label>
    </ligand>
</feature>
<organism evidence="5 6">
    <name type="scientific">Entomomonas moraniae</name>
    <dbReference type="NCBI Taxonomy" id="2213226"/>
    <lineage>
        <taxon>Bacteria</taxon>
        <taxon>Pseudomonadati</taxon>
        <taxon>Pseudomonadota</taxon>
        <taxon>Gammaproteobacteria</taxon>
        <taxon>Pseudomonadales</taxon>
        <taxon>Pseudomonadaceae</taxon>
        <taxon>Entomomonas</taxon>
    </lineage>
</organism>
<name>A0A3Q9JMT2_9GAMM</name>
<comment type="similarity">
    <text evidence="1">Belongs to the peptidase M20 family.</text>
</comment>
<dbReference type="Pfam" id="PF01546">
    <property type="entry name" value="Peptidase_M20"/>
    <property type="match status" value="1"/>
</dbReference>
<keyword evidence="3" id="KW-0479">Metal-binding</keyword>
<feature type="binding site" evidence="3">
    <location>
        <position position="382"/>
    </location>
    <ligand>
        <name>Zn(2+)</name>
        <dbReference type="ChEBI" id="CHEBI:29105"/>
        <label>2</label>
    </ligand>
</feature>
<feature type="binding site" evidence="3">
    <location>
        <position position="129"/>
    </location>
    <ligand>
        <name>Zn(2+)</name>
        <dbReference type="ChEBI" id="CHEBI:29105"/>
        <label>2</label>
    </ligand>
</feature>
<dbReference type="PANTHER" id="PTHR32494:SF5">
    <property type="entry name" value="ALLANTOATE AMIDOHYDROLASE"/>
    <property type="match status" value="1"/>
</dbReference>
<protein>
    <submittedName>
        <fullName evidence="5">Zn-dependent hydrolase</fullName>
    </submittedName>
</protein>
<dbReference type="AlphaFoldDB" id="A0A3Q9JMT2"/>
<reference evidence="6" key="1">
    <citation type="submission" date="2018-06" db="EMBL/GenBank/DDBJ databases">
        <title>Complete genome of Pseudomonas insecticola strain QZS01.</title>
        <authorList>
            <person name="Wang J."/>
            <person name="Su Q."/>
        </authorList>
    </citation>
    <scope>NUCLEOTIDE SEQUENCE [LARGE SCALE GENOMIC DNA]</scope>
    <source>
        <strain evidence="6">QZS01</strain>
    </source>
</reference>
<feature type="binding site" evidence="3">
    <location>
        <position position="83"/>
    </location>
    <ligand>
        <name>Zn(2+)</name>
        <dbReference type="ChEBI" id="CHEBI:29105"/>
        <label>1</label>
    </ligand>
</feature>
<evidence type="ECO:0000256" key="2">
    <source>
        <dbReference type="ARBA" id="ARBA00022801"/>
    </source>
</evidence>
<dbReference type="GO" id="GO:0046872">
    <property type="term" value="F:metal ion binding"/>
    <property type="evidence" value="ECO:0007669"/>
    <property type="project" value="UniProtKB-KW"/>
</dbReference>
<dbReference type="RefSeq" id="WP_127162056.1">
    <property type="nucleotide sequence ID" value="NZ_CP029822.1"/>
</dbReference>
<dbReference type="InterPro" id="IPR011650">
    <property type="entry name" value="Peptidase_M20_dimer"/>
</dbReference>
<feature type="domain" description="Peptidase M20 dimerisation" evidence="4">
    <location>
        <begin position="211"/>
        <end position="312"/>
    </location>
</feature>
<evidence type="ECO:0000256" key="3">
    <source>
        <dbReference type="PIRSR" id="PIRSR001235-1"/>
    </source>
</evidence>
<keyword evidence="2 5" id="KW-0378">Hydrolase</keyword>
<dbReference type="PIRSF" id="PIRSF001235">
    <property type="entry name" value="Amidase_carbamoylase"/>
    <property type="match status" value="1"/>
</dbReference>
<dbReference type="NCBIfam" id="TIGR01879">
    <property type="entry name" value="hydantase"/>
    <property type="match status" value="1"/>
</dbReference>
<evidence type="ECO:0000313" key="5">
    <source>
        <dbReference type="EMBL" id="AZS49887.1"/>
    </source>
</evidence>
<dbReference type="Gene3D" id="3.40.630.10">
    <property type="entry name" value="Zn peptidases"/>
    <property type="match status" value="1"/>
</dbReference>
<keyword evidence="3" id="KW-0862">Zinc</keyword>
<dbReference type="NCBIfam" id="NF006771">
    <property type="entry name" value="PRK09290.1-5"/>
    <property type="match status" value="1"/>
</dbReference>
<comment type="cofactor">
    <cofactor evidence="3">
        <name>Zn(2+)</name>
        <dbReference type="ChEBI" id="CHEBI:29105"/>
    </cofactor>
    <text evidence="3">Binds 2 Zn(2+) ions per subunit.</text>
</comment>
<dbReference type="GO" id="GO:0016813">
    <property type="term" value="F:hydrolase activity, acting on carbon-nitrogen (but not peptide) bonds, in linear amidines"/>
    <property type="evidence" value="ECO:0007669"/>
    <property type="project" value="InterPro"/>
</dbReference>
<proteinExistence type="inferred from homology"/>
<dbReference type="InterPro" id="IPR002933">
    <property type="entry name" value="Peptidase_M20"/>
</dbReference>
<dbReference type="EMBL" id="CP029822">
    <property type="protein sequence ID" value="AZS49887.1"/>
    <property type="molecule type" value="Genomic_DNA"/>
</dbReference>
<dbReference type="Pfam" id="PF07687">
    <property type="entry name" value="M20_dimer"/>
    <property type="match status" value="1"/>
</dbReference>
<feature type="binding site" evidence="3">
    <location>
        <position position="94"/>
    </location>
    <ligand>
        <name>Zn(2+)</name>
        <dbReference type="ChEBI" id="CHEBI:29105"/>
        <label>1</label>
    </ligand>
</feature>
<dbReference type="NCBIfam" id="NF006769">
    <property type="entry name" value="PRK09290.1-3"/>
    <property type="match status" value="1"/>
</dbReference>
<keyword evidence="6" id="KW-1185">Reference proteome</keyword>
<dbReference type="CDD" id="cd03884">
    <property type="entry name" value="M20_bAS"/>
    <property type="match status" value="1"/>
</dbReference>
<dbReference type="PANTHER" id="PTHR32494">
    <property type="entry name" value="ALLANTOATE DEIMINASE-RELATED"/>
    <property type="match status" value="1"/>
</dbReference>
<evidence type="ECO:0000313" key="6">
    <source>
        <dbReference type="Proteomes" id="UP000273143"/>
    </source>
</evidence>
<evidence type="ECO:0000256" key="1">
    <source>
        <dbReference type="ARBA" id="ARBA00006153"/>
    </source>
</evidence>
<dbReference type="SUPFAM" id="SSF55031">
    <property type="entry name" value="Bacterial exopeptidase dimerisation domain"/>
    <property type="match status" value="1"/>
</dbReference>
<dbReference type="SUPFAM" id="SSF53187">
    <property type="entry name" value="Zn-dependent exopeptidases"/>
    <property type="match status" value="1"/>
</dbReference>
<dbReference type="InterPro" id="IPR036264">
    <property type="entry name" value="Bact_exopeptidase_dim_dom"/>
</dbReference>
<evidence type="ECO:0000259" key="4">
    <source>
        <dbReference type="Pfam" id="PF07687"/>
    </source>
</evidence>
<accession>A0A3Q9JMT2</accession>
<sequence>MTQSLRVNKQRLMGFLNTLGTFGALEGGGVCRLALSAADKQARDWVVSQMQALGLTIRIDQIGNVIGIYKGQEDVPPVMMGSHIDTVATGGLYDGCFGVMAGLEVISTLKDSGITPKRPVAVAFFTDEEGARFAPDMFGSLVFQGGLSLEEALAIKDVDGFTVGEELDKIGYKGNAPVGCFEVDTFLEAHIEQGPVLDKEGIKIGVVESVQGISWTEFTIEGVSNHAGTTPMSMRHDAGLVAAKINVFAREVAHKIGGSQVATVGYISCKPNLINVVPNHVVMTVDLRNTDNDVLKQAETLLFDYAENTAKEEGVKISRRKLARFDPVYFHKEIVDLVEQEAEAAGLNSKRMPSGAGHDAQILKEMCPTAMIFVPCKDGLSHNVKEFTEPDDLEAGANILLSVILKRANRP</sequence>
<gene>
    <name evidence="5" type="ORF">DM558_03435</name>
</gene>
<dbReference type="InterPro" id="IPR010158">
    <property type="entry name" value="Amidase_Cbmase"/>
</dbReference>
<dbReference type="KEGG" id="emo:DM558_03435"/>
<dbReference type="Gene3D" id="3.30.70.360">
    <property type="match status" value="1"/>
</dbReference>
<dbReference type="Proteomes" id="UP000273143">
    <property type="component" value="Chromosome"/>
</dbReference>
<feature type="binding site" evidence="3">
    <location>
        <position position="190"/>
    </location>
    <ligand>
        <name>Zn(2+)</name>
        <dbReference type="ChEBI" id="CHEBI:29105"/>
        <label>1</label>
    </ligand>
</feature>